<dbReference type="PANTHER" id="PTHR36933:SF1">
    <property type="entry name" value="SLL0788 PROTEIN"/>
    <property type="match status" value="1"/>
</dbReference>
<gene>
    <name evidence="3" type="ORF">SAMN05216555_11028</name>
</gene>
<evidence type="ECO:0000313" key="4">
    <source>
        <dbReference type="Proteomes" id="UP000182130"/>
    </source>
</evidence>
<proteinExistence type="predicted"/>
<dbReference type="PANTHER" id="PTHR36933">
    <property type="entry name" value="SLL0788 PROTEIN"/>
    <property type="match status" value="1"/>
</dbReference>
<dbReference type="RefSeq" id="WP_074589586.1">
    <property type="nucleotide sequence ID" value="NZ_FNEI01000010.1"/>
</dbReference>
<protein>
    <submittedName>
        <fullName evidence="3">Uncharacterized conserved protein, DUF305 family</fullName>
    </submittedName>
</protein>
<feature type="region of interest" description="Disordered" evidence="1">
    <location>
        <begin position="40"/>
        <end position="64"/>
    </location>
</feature>
<dbReference type="Gene3D" id="1.20.1260.10">
    <property type="match status" value="1"/>
</dbReference>
<dbReference type="InterPro" id="IPR012347">
    <property type="entry name" value="Ferritin-like"/>
</dbReference>
<dbReference type="EMBL" id="FNEI01000010">
    <property type="protein sequence ID" value="SDJ37854.1"/>
    <property type="molecule type" value="Genomic_DNA"/>
</dbReference>
<evidence type="ECO:0000256" key="2">
    <source>
        <dbReference type="SAM" id="SignalP"/>
    </source>
</evidence>
<keyword evidence="4" id="KW-1185">Reference proteome</keyword>
<accession>A0A1G8T8T1</accession>
<sequence length="215" mass="22323">MTNPAITTFRNAFTKPRTAAAAVLFAAGLTLTACAGGTGGSTPTGSGHDAGTHQQGQSPAAGHNAADTGFAQAMIVHHQQALTMSESMLAKKGIPQSVTALAQRIKDAQGPEITSMTAWLTSWNEPVEMPSGHTGHSMEGMLSEEELAKLDAAQGREAARMFLTQMIAHHEGAVSMAEDEVANGKDSAAVALAKQIITAQQAEIKEMQDMLATLG</sequence>
<feature type="signal peptide" evidence="2">
    <location>
        <begin position="1"/>
        <end position="35"/>
    </location>
</feature>
<keyword evidence="2" id="KW-0732">Signal</keyword>
<evidence type="ECO:0000313" key="3">
    <source>
        <dbReference type="EMBL" id="SDJ37854.1"/>
    </source>
</evidence>
<dbReference type="OrthoDB" id="26872at2"/>
<name>A0A1G8T8T1_9MICC</name>
<dbReference type="Proteomes" id="UP000182130">
    <property type="component" value="Unassembled WGS sequence"/>
</dbReference>
<reference evidence="4" key="1">
    <citation type="submission" date="2016-10" db="EMBL/GenBank/DDBJ databases">
        <authorList>
            <person name="Varghese N."/>
            <person name="Submissions S."/>
        </authorList>
    </citation>
    <scope>NUCLEOTIDE SEQUENCE [LARGE SCALE GENOMIC DNA]</scope>
    <source>
        <strain evidence="4">CGMCC 1.10783</strain>
    </source>
</reference>
<evidence type="ECO:0000256" key="1">
    <source>
        <dbReference type="SAM" id="MobiDB-lite"/>
    </source>
</evidence>
<organism evidence="3 4">
    <name type="scientific">Arthrobacter cupressi</name>
    <dbReference type="NCBI Taxonomy" id="1045773"/>
    <lineage>
        <taxon>Bacteria</taxon>
        <taxon>Bacillati</taxon>
        <taxon>Actinomycetota</taxon>
        <taxon>Actinomycetes</taxon>
        <taxon>Micrococcales</taxon>
        <taxon>Micrococcaceae</taxon>
        <taxon>Arthrobacter</taxon>
    </lineage>
</organism>
<dbReference type="Pfam" id="PF03713">
    <property type="entry name" value="DUF305"/>
    <property type="match status" value="1"/>
</dbReference>
<dbReference type="InterPro" id="IPR005183">
    <property type="entry name" value="DUF305_CopM-like"/>
</dbReference>
<feature type="chain" id="PRO_5038727290" evidence="2">
    <location>
        <begin position="36"/>
        <end position="215"/>
    </location>
</feature>
<dbReference type="AlphaFoldDB" id="A0A1G8T8T1"/>